<accession>A0A2N8PU75</accession>
<dbReference type="Pfam" id="PF00465">
    <property type="entry name" value="Fe-ADH"/>
    <property type="match status" value="1"/>
</dbReference>
<evidence type="ECO:0000259" key="2">
    <source>
        <dbReference type="Pfam" id="PF00465"/>
    </source>
</evidence>
<name>A0A2N8PU75_ENTAV</name>
<evidence type="ECO:0000313" key="4">
    <source>
        <dbReference type="EMBL" id="RVU92667.1"/>
    </source>
</evidence>
<dbReference type="GO" id="GO:0008106">
    <property type="term" value="F:alcohol dehydrogenase (NADP+) activity"/>
    <property type="evidence" value="ECO:0007669"/>
    <property type="project" value="TreeGrafter"/>
</dbReference>
<dbReference type="InterPro" id="IPR056798">
    <property type="entry name" value="ADH_Fe_C"/>
</dbReference>
<feature type="domain" description="Fe-containing alcohol dehydrogenase-like C-terminal" evidence="3">
    <location>
        <begin position="193"/>
        <end position="373"/>
    </location>
</feature>
<proteinExistence type="predicted"/>
<dbReference type="FunFam" id="3.40.50.1970:FF:000003">
    <property type="entry name" value="Alcohol dehydrogenase, iron-containing"/>
    <property type="match status" value="1"/>
</dbReference>
<dbReference type="GO" id="GO:1990002">
    <property type="term" value="F:methylglyoxal reductase (NADPH) (acetol producing) activity"/>
    <property type="evidence" value="ECO:0007669"/>
    <property type="project" value="TreeGrafter"/>
</dbReference>
<dbReference type="SUPFAM" id="SSF56796">
    <property type="entry name" value="Dehydroquinate synthase-like"/>
    <property type="match status" value="1"/>
</dbReference>
<dbReference type="Gene3D" id="3.40.50.1970">
    <property type="match status" value="1"/>
</dbReference>
<comment type="caution">
    <text evidence="4">The sequence shown here is derived from an EMBL/GenBank/DDBJ whole genome shotgun (WGS) entry which is preliminary data.</text>
</comment>
<organism evidence="4 5">
    <name type="scientific">Enterococcus avium</name>
    <name type="common">Streptococcus avium</name>
    <dbReference type="NCBI Taxonomy" id="33945"/>
    <lineage>
        <taxon>Bacteria</taxon>
        <taxon>Bacillati</taxon>
        <taxon>Bacillota</taxon>
        <taxon>Bacilli</taxon>
        <taxon>Lactobacillales</taxon>
        <taxon>Enterococcaceae</taxon>
        <taxon>Enterococcus</taxon>
    </lineage>
</organism>
<dbReference type="PANTHER" id="PTHR43633">
    <property type="entry name" value="ALCOHOL DEHYDROGENASE YQHD"/>
    <property type="match status" value="1"/>
</dbReference>
<dbReference type="Gene3D" id="1.20.1090.10">
    <property type="entry name" value="Dehydroquinate synthase-like - alpha domain"/>
    <property type="match status" value="1"/>
</dbReference>
<reference evidence="4 5" key="1">
    <citation type="submission" date="2018-12" db="EMBL/GenBank/DDBJ databases">
        <title>A novel vanA-carrying plasmid in a clinical isolate of Enterococcus avium.</title>
        <authorList>
            <person name="Bernasconi O.J."/>
            <person name="Luzzaro F."/>
            <person name="Endimiani A."/>
        </authorList>
    </citation>
    <scope>NUCLEOTIDE SEQUENCE [LARGE SCALE GENOMIC DNA]</scope>
    <source>
        <strain evidence="4 5">LC0559/18</strain>
    </source>
</reference>
<dbReference type="InterPro" id="IPR001670">
    <property type="entry name" value="ADH_Fe/GldA"/>
</dbReference>
<feature type="domain" description="Alcohol dehydrogenase iron-type/glycerol dehydrogenase GldA" evidence="2">
    <location>
        <begin position="9"/>
        <end position="181"/>
    </location>
</feature>
<evidence type="ECO:0000256" key="1">
    <source>
        <dbReference type="ARBA" id="ARBA00023002"/>
    </source>
</evidence>
<dbReference type="CDD" id="cd08187">
    <property type="entry name" value="BDH"/>
    <property type="match status" value="1"/>
</dbReference>
<dbReference type="EMBL" id="RYZS01000002">
    <property type="protein sequence ID" value="RVU92667.1"/>
    <property type="molecule type" value="Genomic_DNA"/>
</dbReference>
<evidence type="ECO:0000259" key="3">
    <source>
        <dbReference type="Pfam" id="PF25137"/>
    </source>
</evidence>
<keyword evidence="1" id="KW-0560">Oxidoreductase</keyword>
<sequence>MRNFQYYSPTKVIFGRGQFACLGKNARNFGKRALLVEIEGPLKELGVFQQAIDSMEAEGMTVFELGGVTANPHLTVVDEGIKLAKEKNVDVIVAVGGGSSIDTAKAISLGAASDVDIWDYFNGSQQATEKKPVVAVSTIAASGSEMSCHCILTNDRSIDKSEWKKWALHDELLFPEIAIIDAELVKTVPKRLTAAGMADINSHVLEGYFDDQVTNNDLGDYLAESVVKTILENDRVLDQLDDIDARENISWAATLAMNGLADCGRDMKGFPCHWIQHAIGAMTNSSHGEGLAVIEPAWLKNELKKDSKKFIRFNQNVLELERKNGVSDEEYAEAGIDQLRKTYDAWGLPSTLRELGVTKEMIPKIIEEIMNNNEAYEFDPTDIQVTLESCY</sequence>
<dbReference type="InterPro" id="IPR044731">
    <property type="entry name" value="BDH-like"/>
</dbReference>
<dbReference type="PANTHER" id="PTHR43633:SF1">
    <property type="entry name" value="ALCOHOL DEHYDROGENASE YQHD"/>
    <property type="match status" value="1"/>
</dbReference>
<dbReference type="RefSeq" id="WP_102873250.1">
    <property type="nucleotide sequence ID" value="NZ_JBPFKW010000325.1"/>
</dbReference>
<dbReference type="Pfam" id="PF25137">
    <property type="entry name" value="ADH_Fe_C"/>
    <property type="match status" value="1"/>
</dbReference>
<protein>
    <submittedName>
        <fullName evidence="4">Iron-containing alcohol dehydrogenase</fullName>
    </submittedName>
</protein>
<evidence type="ECO:0000313" key="5">
    <source>
        <dbReference type="Proteomes" id="UP000288388"/>
    </source>
</evidence>
<dbReference type="GO" id="GO:0005829">
    <property type="term" value="C:cytosol"/>
    <property type="evidence" value="ECO:0007669"/>
    <property type="project" value="TreeGrafter"/>
</dbReference>
<gene>
    <name evidence="4" type="ORF">EK398_19440</name>
</gene>
<dbReference type="GO" id="GO:1990362">
    <property type="term" value="F:butanol dehydrogenase (NAD+) activity"/>
    <property type="evidence" value="ECO:0007669"/>
    <property type="project" value="InterPro"/>
</dbReference>
<dbReference type="Proteomes" id="UP000288388">
    <property type="component" value="Unassembled WGS sequence"/>
</dbReference>
<dbReference type="GO" id="GO:0046872">
    <property type="term" value="F:metal ion binding"/>
    <property type="evidence" value="ECO:0007669"/>
    <property type="project" value="InterPro"/>
</dbReference>
<dbReference type="AlphaFoldDB" id="A0A2N8PU75"/>